<reference evidence="1 2" key="1">
    <citation type="submission" date="2014-10" db="EMBL/GenBank/DDBJ databases">
        <title>Draft genome of the hookworm Ancylostoma caninum.</title>
        <authorList>
            <person name="Mitreva M."/>
        </authorList>
    </citation>
    <scope>NUCLEOTIDE SEQUENCE [LARGE SCALE GENOMIC DNA]</scope>
    <source>
        <strain evidence="1 2">Baltimore</strain>
    </source>
</reference>
<dbReference type="STRING" id="29170.A0A368FC17"/>
<name>A0A368FC17_ANCCA</name>
<dbReference type="AlphaFoldDB" id="A0A368FC17"/>
<comment type="caution">
    <text evidence="1">The sequence shown here is derived from an EMBL/GenBank/DDBJ whole genome shotgun (WGS) entry which is preliminary data.</text>
</comment>
<evidence type="ECO:0000313" key="2">
    <source>
        <dbReference type="Proteomes" id="UP000252519"/>
    </source>
</evidence>
<proteinExistence type="predicted"/>
<dbReference type="Proteomes" id="UP000252519">
    <property type="component" value="Unassembled WGS sequence"/>
</dbReference>
<sequence length="86" mass="10147">MFLRVALRTRSFLTRQLPVYRCASTTPTTTHTGSDVQTRKDDDMLETIDIEDLPRAQKRFAKQFEKVKFGLFLRVLFLIRKLRESP</sequence>
<organism evidence="1 2">
    <name type="scientific">Ancylostoma caninum</name>
    <name type="common">Dog hookworm</name>
    <dbReference type="NCBI Taxonomy" id="29170"/>
    <lineage>
        <taxon>Eukaryota</taxon>
        <taxon>Metazoa</taxon>
        <taxon>Ecdysozoa</taxon>
        <taxon>Nematoda</taxon>
        <taxon>Chromadorea</taxon>
        <taxon>Rhabditida</taxon>
        <taxon>Rhabditina</taxon>
        <taxon>Rhabditomorpha</taxon>
        <taxon>Strongyloidea</taxon>
        <taxon>Ancylostomatidae</taxon>
        <taxon>Ancylostomatinae</taxon>
        <taxon>Ancylostoma</taxon>
    </lineage>
</organism>
<keyword evidence="2" id="KW-1185">Reference proteome</keyword>
<dbReference type="OrthoDB" id="10018333at2759"/>
<evidence type="ECO:0000313" key="1">
    <source>
        <dbReference type="EMBL" id="RCN29696.1"/>
    </source>
</evidence>
<dbReference type="EMBL" id="JOJR01001818">
    <property type="protein sequence ID" value="RCN29696.1"/>
    <property type="molecule type" value="Genomic_DNA"/>
</dbReference>
<accession>A0A368FC17</accession>
<protein>
    <submittedName>
        <fullName evidence="1">Uncharacterized protein</fullName>
    </submittedName>
</protein>
<gene>
    <name evidence="1" type="ORF">ANCCAN_24539</name>
</gene>